<name>A0A5N6TBB0_ASPPS</name>
<dbReference type="AlphaFoldDB" id="A0A5N6TBB0"/>
<gene>
    <name evidence="1" type="ORF">BDV38DRAFT_276750</name>
</gene>
<dbReference type="Gene3D" id="3.30.559.10">
    <property type="entry name" value="Chloramphenicol acetyltransferase-like domain"/>
    <property type="match status" value="1"/>
</dbReference>
<dbReference type="RefSeq" id="XP_031919728.1">
    <property type="nucleotide sequence ID" value="XM_032058305.1"/>
</dbReference>
<dbReference type="GeneID" id="43642515"/>
<sequence length="220" mass="24118">MAPASHIELDALDHIAAWNIPQSVIYLSLKQDVTIHDAFGRLQEGLRRTLAQIPCLNGRVHWRNEDTTGWRPGQLEIRYEPIRHLPQPSLSPLHFSWRHVSGHPAAAGIITLFHAKAVAGNRGIASSLNAICSLKLHMLTTVSFLVVSDSTEHPFSVAGRINLGGKSSPMNIWHSKDEIKYMRSKQSPQVGAPLQGVHMGHGCAPLAQGAKLGSLRHDNP</sequence>
<dbReference type="OrthoDB" id="1862401at2759"/>
<organism evidence="1 2">
    <name type="scientific">Aspergillus pseudotamarii</name>
    <dbReference type="NCBI Taxonomy" id="132259"/>
    <lineage>
        <taxon>Eukaryota</taxon>
        <taxon>Fungi</taxon>
        <taxon>Dikarya</taxon>
        <taxon>Ascomycota</taxon>
        <taxon>Pezizomycotina</taxon>
        <taxon>Eurotiomycetes</taxon>
        <taxon>Eurotiomycetidae</taxon>
        <taxon>Eurotiales</taxon>
        <taxon>Aspergillaceae</taxon>
        <taxon>Aspergillus</taxon>
        <taxon>Aspergillus subgen. Circumdati</taxon>
    </lineage>
</organism>
<reference evidence="1 2" key="1">
    <citation type="submission" date="2019-04" db="EMBL/GenBank/DDBJ databases">
        <title>Friends and foes A comparative genomics study of 23 Aspergillus species from section Flavi.</title>
        <authorList>
            <consortium name="DOE Joint Genome Institute"/>
            <person name="Kjaerbolling I."/>
            <person name="Vesth T."/>
            <person name="Frisvad J.C."/>
            <person name="Nybo J.L."/>
            <person name="Theobald S."/>
            <person name="Kildgaard S."/>
            <person name="Isbrandt T."/>
            <person name="Kuo A."/>
            <person name="Sato A."/>
            <person name="Lyhne E.K."/>
            <person name="Kogle M.E."/>
            <person name="Wiebenga A."/>
            <person name="Kun R.S."/>
            <person name="Lubbers R.J."/>
            <person name="Makela M.R."/>
            <person name="Barry K."/>
            <person name="Chovatia M."/>
            <person name="Clum A."/>
            <person name="Daum C."/>
            <person name="Haridas S."/>
            <person name="He G."/>
            <person name="LaButti K."/>
            <person name="Lipzen A."/>
            <person name="Mondo S."/>
            <person name="Riley R."/>
            <person name="Salamov A."/>
            <person name="Simmons B.A."/>
            <person name="Magnuson J.K."/>
            <person name="Henrissat B."/>
            <person name="Mortensen U.H."/>
            <person name="Larsen T.O."/>
            <person name="Devries R.P."/>
            <person name="Grigoriev I.V."/>
            <person name="Machida M."/>
            <person name="Baker S.E."/>
            <person name="Andersen M.R."/>
        </authorList>
    </citation>
    <scope>NUCLEOTIDE SEQUENCE [LARGE SCALE GENOMIC DNA]</scope>
    <source>
        <strain evidence="1 2">CBS 117625</strain>
    </source>
</reference>
<evidence type="ECO:0000313" key="2">
    <source>
        <dbReference type="Proteomes" id="UP000325672"/>
    </source>
</evidence>
<protein>
    <submittedName>
        <fullName evidence="1">Uncharacterized protein</fullName>
    </submittedName>
</protein>
<dbReference type="EMBL" id="ML743551">
    <property type="protein sequence ID" value="KAE8143665.1"/>
    <property type="molecule type" value="Genomic_DNA"/>
</dbReference>
<dbReference type="InterPro" id="IPR023213">
    <property type="entry name" value="CAT-like_dom_sf"/>
</dbReference>
<dbReference type="Proteomes" id="UP000325672">
    <property type="component" value="Unassembled WGS sequence"/>
</dbReference>
<accession>A0A5N6TBB0</accession>
<proteinExistence type="predicted"/>
<keyword evidence="2" id="KW-1185">Reference proteome</keyword>
<evidence type="ECO:0000313" key="1">
    <source>
        <dbReference type="EMBL" id="KAE8143665.1"/>
    </source>
</evidence>